<evidence type="ECO:0000313" key="3">
    <source>
        <dbReference type="Proteomes" id="UP000673975"/>
    </source>
</evidence>
<feature type="transmembrane region" description="Helical" evidence="1">
    <location>
        <begin position="51"/>
        <end position="69"/>
    </location>
</feature>
<dbReference type="EMBL" id="JAFIDN010000006">
    <property type="protein sequence ID" value="MBP3192862.1"/>
    <property type="molecule type" value="Genomic_DNA"/>
</dbReference>
<feature type="transmembrane region" description="Helical" evidence="1">
    <location>
        <begin position="75"/>
        <end position="92"/>
    </location>
</feature>
<dbReference type="RefSeq" id="WP_210511972.1">
    <property type="nucleotide sequence ID" value="NZ_JAFIDN010000006.1"/>
</dbReference>
<feature type="transmembrane region" description="Helical" evidence="1">
    <location>
        <begin position="20"/>
        <end position="39"/>
    </location>
</feature>
<keyword evidence="1" id="KW-1133">Transmembrane helix</keyword>
<keyword evidence="3" id="KW-1185">Reference proteome</keyword>
<feature type="transmembrane region" description="Helical" evidence="1">
    <location>
        <begin position="122"/>
        <end position="140"/>
    </location>
</feature>
<evidence type="ECO:0000256" key="1">
    <source>
        <dbReference type="SAM" id="Phobius"/>
    </source>
</evidence>
<dbReference type="Proteomes" id="UP000673975">
    <property type="component" value="Unassembled WGS sequence"/>
</dbReference>
<keyword evidence="1" id="KW-0812">Transmembrane</keyword>
<evidence type="ECO:0000313" key="2">
    <source>
        <dbReference type="EMBL" id="MBP3192862.1"/>
    </source>
</evidence>
<keyword evidence="1" id="KW-0472">Membrane</keyword>
<reference evidence="2" key="1">
    <citation type="submission" date="2021-02" db="EMBL/GenBank/DDBJ databases">
        <title>Natronogracilivirga saccharolytica gen. nov. sp. nov. a new anaerobic, haloalkiliphilic carbohydrate-fermenting bacterium from soda lake and proposing of Cyclonatronumiaceae fam. nov. in the phylum Balneolaeota.</title>
        <authorList>
            <person name="Zhilina T.N."/>
            <person name="Sorokin D.Y."/>
            <person name="Zavarzina D.G."/>
            <person name="Toshchakov S.V."/>
            <person name="Kublanov I.V."/>
        </authorList>
    </citation>
    <scope>NUCLEOTIDE SEQUENCE</scope>
    <source>
        <strain evidence="2">Z-1702</strain>
    </source>
</reference>
<proteinExistence type="predicted"/>
<protein>
    <submittedName>
        <fullName evidence="2">DUF4956 domain-containing protein</fullName>
    </submittedName>
</protein>
<comment type="caution">
    <text evidence="2">The sequence shown here is derived from an EMBL/GenBank/DDBJ whole genome shotgun (WGS) entry which is preliminary data.</text>
</comment>
<sequence>MSDWIYLGDVAPLPTDFSALIMALLLAFLCGQLLAWVYMYTHSGLSYSRTYVSSLILIPITVALVMMVLDNNLVTAFSLMAVFAIVRFRNIVRDTLDTVYILSLIVIGMACGTQKFSTALIGTLIASSVLIYIWFTSFGSRQRYDLILNLHWSESLKKLSELQQLLERHSLKVHMASQRSVRDDEGADLSYRLLLRDPSRIQDLLNELQANTAVSRVTTMKAEEESEV</sequence>
<gene>
    <name evidence="2" type="ORF">NATSA_09325</name>
</gene>
<dbReference type="AlphaFoldDB" id="A0A8J7RKE3"/>
<dbReference type="InterPro" id="IPR032531">
    <property type="entry name" value="DUF4956"/>
</dbReference>
<accession>A0A8J7RKE3</accession>
<dbReference type="Pfam" id="PF16316">
    <property type="entry name" value="DUF4956"/>
    <property type="match status" value="1"/>
</dbReference>
<name>A0A8J7RKE3_9BACT</name>
<organism evidence="2 3">
    <name type="scientific">Natronogracilivirga saccharolytica</name>
    <dbReference type="NCBI Taxonomy" id="2812953"/>
    <lineage>
        <taxon>Bacteria</taxon>
        <taxon>Pseudomonadati</taxon>
        <taxon>Balneolota</taxon>
        <taxon>Balneolia</taxon>
        <taxon>Balneolales</taxon>
        <taxon>Cyclonatronaceae</taxon>
        <taxon>Natronogracilivirga</taxon>
    </lineage>
</organism>